<dbReference type="Proteomes" id="UP001499863">
    <property type="component" value="Unassembled WGS sequence"/>
</dbReference>
<sequence>MKNGTNPNPLRAQHAAGRMWLRLLEAAAIRRAPAPELTIHPDGTVKARFVGPDAVVALNVWREAIPAAAMSTVRAAGGLEYELTIVQGDVSVTISAYAPYRVTAPVAVTA</sequence>
<dbReference type="EMBL" id="BAAAKJ010000292">
    <property type="protein sequence ID" value="GAA1405332.1"/>
    <property type="molecule type" value="Genomic_DNA"/>
</dbReference>
<proteinExistence type="predicted"/>
<dbReference type="RefSeq" id="WP_344340436.1">
    <property type="nucleotide sequence ID" value="NZ_BAAAKJ010000292.1"/>
</dbReference>
<comment type="caution">
    <text evidence="1">The sequence shown here is derived from an EMBL/GenBank/DDBJ whole genome shotgun (WGS) entry which is preliminary data.</text>
</comment>
<gene>
    <name evidence="1" type="ORF">GCM10009639_52170</name>
</gene>
<evidence type="ECO:0000313" key="1">
    <source>
        <dbReference type="EMBL" id="GAA1405332.1"/>
    </source>
</evidence>
<organism evidence="1 2">
    <name type="scientific">Kitasatospora putterlickiae</name>
    <dbReference type="NCBI Taxonomy" id="221725"/>
    <lineage>
        <taxon>Bacteria</taxon>
        <taxon>Bacillati</taxon>
        <taxon>Actinomycetota</taxon>
        <taxon>Actinomycetes</taxon>
        <taxon>Kitasatosporales</taxon>
        <taxon>Streptomycetaceae</taxon>
        <taxon>Kitasatospora</taxon>
    </lineage>
</organism>
<name>A0ABP4J5F9_9ACTN</name>
<evidence type="ECO:0000313" key="2">
    <source>
        <dbReference type="Proteomes" id="UP001499863"/>
    </source>
</evidence>
<accession>A0ABP4J5F9</accession>
<protein>
    <submittedName>
        <fullName evidence="1">Uncharacterized protein</fullName>
    </submittedName>
</protein>
<keyword evidence="2" id="KW-1185">Reference proteome</keyword>
<reference evidence="2" key="1">
    <citation type="journal article" date="2019" name="Int. J. Syst. Evol. Microbiol.">
        <title>The Global Catalogue of Microorganisms (GCM) 10K type strain sequencing project: providing services to taxonomists for standard genome sequencing and annotation.</title>
        <authorList>
            <consortium name="The Broad Institute Genomics Platform"/>
            <consortium name="The Broad Institute Genome Sequencing Center for Infectious Disease"/>
            <person name="Wu L."/>
            <person name="Ma J."/>
        </authorList>
    </citation>
    <scope>NUCLEOTIDE SEQUENCE [LARGE SCALE GENOMIC DNA]</scope>
    <source>
        <strain evidence="2">JCM 12393</strain>
    </source>
</reference>